<dbReference type="RefSeq" id="WP_123176412.1">
    <property type="nucleotide sequence ID" value="NZ_QWDD01000001.1"/>
</dbReference>
<feature type="transmembrane region" description="Helical" evidence="1">
    <location>
        <begin position="19"/>
        <end position="35"/>
    </location>
</feature>
<dbReference type="EMBL" id="QWDD01000001">
    <property type="protein sequence ID" value="RNJ50481.1"/>
    <property type="molecule type" value="Genomic_DNA"/>
</dbReference>
<evidence type="ECO:0000313" key="2">
    <source>
        <dbReference type="EMBL" id="RNJ50481.1"/>
    </source>
</evidence>
<evidence type="ECO:0000256" key="1">
    <source>
        <dbReference type="SAM" id="Phobius"/>
    </source>
</evidence>
<keyword evidence="1" id="KW-1133">Transmembrane helix</keyword>
<gene>
    <name evidence="2" type="ORF">D1O30_13715</name>
</gene>
<dbReference type="AlphaFoldDB" id="A0A3M9XR48"/>
<proteinExistence type="predicted"/>
<keyword evidence="1" id="KW-0472">Membrane</keyword>
<evidence type="ECO:0000313" key="3">
    <source>
        <dbReference type="Proteomes" id="UP000268623"/>
    </source>
</evidence>
<dbReference type="OrthoDB" id="8451634at2"/>
<feature type="transmembrane region" description="Helical" evidence="1">
    <location>
        <begin position="42"/>
        <end position="64"/>
    </location>
</feature>
<organism evidence="2 3">
    <name type="scientific">Methylocystis hirsuta</name>
    <dbReference type="NCBI Taxonomy" id="369798"/>
    <lineage>
        <taxon>Bacteria</taxon>
        <taxon>Pseudomonadati</taxon>
        <taxon>Pseudomonadota</taxon>
        <taxon>Alphaproteobacteria</taxon>
        <taxon>Hyphomicrobiales</taxon>
        <taxon>Methylocystaceae</taxon>
        <taxon>Methylocystis</taxon>
    </lineage>
</organism>
<sequence>MVSEKLNLWYCDTFVSTPWQFYFLIVPLVGAFFYGREKYKLAWSLIGFWVATQVIFSALTNLVFSCSLE</sequence>
<keyword evidence="3" id="KW-1185">Reference proteome</keyword>
<comment type="caution">
    <text evidence="2">The sequence shown here is derived from an EMBL/GenBank/DDBJ whole genome shotgun (WGS) entry which is preliminary data.</text>
</comment>
<accession>A0A3M9XR48</accession>
<reference evidence="2 3" key="1">
    <citation type="submission" date="2018-08" db="EMBL/GenBank/DDBJ databases">
        <title>Genome sequence of Methylocystis hirsuta CSC1, a methanotroph able to accumulate PHAs.</title>
        <authorList>
            <person name="Bordel S."/>
            <person name="Rodriguez E."/>
            <person name="Gancedo J."/>
            <person name="Munoz R."/>
        </authorList>
    </citation>
    <scope>NUCLEOTIDE SEQUENCE [LARGE SCALE GENOMIC DNA]</scope>
    <source>
        <strain evidence="2 3">CSC1</strain>
    </source>
</reference>
<name>A0A3M9XR48_9HYPH</name>
<protein>
    <submittedName>
        <fullName evidence="2">Uncharacterized protein</fullName>
    </submittedName>
</protein>
<keyword evidence="1" id="KW-0812">Transmembrane</keyword>
<dbReference type="Proteomes" id="UP000268623">
    <property type="component" value="Unassembled WGS sequence"/>
</dbReference>